<feature type="transmembrane region" description="Helical" evidence="2">
    <location>
        <begin position="323"/>
        <end position="344"/>
    </location>
</feature>
<feature type="transmembrane region" description="Helical" evidence="2">
    <location>
        <begin position="188"/>
        <end position="211"/>
    </location>
</feature>
<protein>
    <submittedName>
        <fullName evidence="3">Uncharacterized membrane protein YkvI</fullName>
    </submittedName>
</protein>
<evidence type="ECO:0000313" key="3">
    <source>
        <dbReference type="EMBL" id="SDS61776.1"/>
    </source>
</evidence>
<organism evidence="3 4">
    <name type="scientific">Corynebacterium timonense</name>
    <dbReference type="NCBI Taxonomy" id="441500"/>
    <lineage>
        <taxon>Bacteria</taxon>
        <taxon>Bacillati</taxon>
        <taxon>Actinomycetota</taxon>
        <taxon>Actinomycetes</taxon>
        <taxon>Mycobacteriales</taxon>
        <taxon>Corynebacteriaceae</taxon>
        <taxon>Corynebacterium</taxon>
    </lineage>
</organism>
<evidence type="ECO:0000256" key="2">
    <source>
        <dbReference type="SAM" id="Phobius"/>
    </source>
</evidence>
<evidence type="ECO:0000313" key="4">
    <source>
        <dbReference type="Proteomes" id="UP000182237"/>
    </source>
</evidence>
<sequence length="459" mass="49377">MLRNAIGISFAFLGVLVGAGFASGQEAMQYFVAFGTLGFWGAILGAILMLIGGISVLELGSYFQAREHMEVLGRISGTVVSWILDIATIITLFSIGFVMFAGAGSNLNQQFDLPVWVGAFLMLALVMGVGMLDVDKVTSAIGILTPFLLVFVIAGCTWTIVNASPDWSSLNQAAEQVSTTLPNWWVSALNYTGLNFICVTSMAIVIGGNYLDPRAAGIGGALGGLGYLVMLLLLCGALLVSVDTVAGQDMPTLTLISAINPTLGLIMSLIIFGMIFATALGMFYALGKRLSRGRPEKFRVIFISACLLGFVLSFAGFQNLVSYVYPVLGYMGLVLIVVVSFAWLRGGSYLRQEGNRRRRALELTRIKLDPRLRFTKKNQDELAVITASSNVADANFIEAVEDEVGQELIKDDDVDFDPEDPGGEVVYVSYSDPSGPEEHVTAAQDLAEDHEETPGENKK</sequence>
<feature type="transmembrane region" description="Helical" evidence="2">
    <location>
        <begin position="262"/>
        <end position="286"/>
    </location>
</feature>
<feature type="transmembrane region" description="Helical" evidence="2">
    <location>
        <begin position="298"/>
        <end position="317"/>
    </location>
</feature>
<dbReference type="eggNOG" id="COG3949">
    <property type="taxonomic scope" value="Bacteria"/>
</dbReference>
<dbReference type="AlphaFoldDB" id="A0A1H1TPB2"/>
<evidence type="ECO:0000256" key="1">
    <source>
        <dbReference type="SAM" id="MobiDB-lite"/>
    </source>
</evidence>
<dbReference type="STRING" id="1203190.GCA_000312345_00899"/>
<keyword evidence="4" id="KW-1185">Reference proteome</keyword>
<feature type="transmembrane region" description="Helical" evidence="2">
    <location>
        <begin position="79"/>
        <end position="101"/>
    </location>
</feature>
<accession>A0A1H1TPB2</accession>
<dbReference type="PANTHER" id="PTHR37814">
    <property type="entry name" value="CONSERVED MEMBRANE PROTEIN"/>
    <property type="match status" value="1"/>
</dbReference>
<feature type="transmembrane region" description="Helical" evidence="2">
    <location>
        <begin position="38"/>
        <end position="59"/>
    </location>
</feature>
<dbReference type="PANTHER" id="PTHR37814:SF1">
    <property type="entry name" value="MEMBRANE PROTEIN"/>
    <property type="match status" value="1"/>
</dbReference>
<feature type="region of interest" description="Disordered" evidence="1">
    <location>
        <begin position="412"/>
        <end position="459"/>
    </location>
</feature>
<keyword evidence="2" id="KW-0812">Transmembrane</keyword>
<gene>
    <name evidence="3" type="ORF">SAMN04488539_2032</name>
</gene>
<feature type="transmembrane region" description="Helical" evidence="2">
    <location>
        <begin position="141"/>
        <end position="161"/>
    </location>
</feature>
<dbReference type="EMBL" id="LT629765">
    <property type="protein sequence ID" value="SDS61776.1"/>
    <property type="molecule type" value="Genomic_DNA"/>
</dbReference>
<proteinExistence type="predicted"/>
<dbReference type="Gene3D" id="1.20.1740.10">
    <property type="entry name" value="Amino acid/polyamine transporter I"/>
    <property type="match status" value="1"/>
</dbReference>
<dbReference type="RefSeq" id="WP_019193740.1">
    <property type="nucleotide sequence ID" value="NZ_LT629765.1"/>
</dbReference>
<dbReference type="Proteomes" id="UP000182237">
    <property type="component" value="Chromosome I"/>
</dbReference>
<reference evidence="3 4" key="1">
    <citation type="submission" date="2016-10" db="EMBL/GenBank/DDBJ databases">
        <authorList>
            <person name="de Groot N.N."/>
        </authorList>
    </citation>
    <scope>NUCLEOTIDE SEQUENCE [LARGE SCALE GENOMIC DNA]</scope>
    <source>
        <strain evidence="3 4">DSM 45434</strain>
    </source>
</reference>
<keyword evidence="2" id="KW-0472">Membrane</keyword>
<feature type="compositionally biased region" description="Acidic residues" evidence="1">
    <location>
        <begin position="412"/>
        <end position="422"/>
    </location>
</feature>
<dbReference type="InterPro" id="IPR038728">
    <property type="entry name" value="YkvI-like"/>
</dbReference>
<feature type="transmembrane region" description="Helical" evidence="2">
    <location>
        <begin position="218"/>
        <end position="242"/>
    </location>
</feature>
<feature type="transmembrane region" description="Helical" evidence="2">
    <location>
        <begin position="113"/>
        <end position="134"/>
    </location>
</feature>
<name>A0A1H1TPB2_9CORY</name>
<keyword evidence="2" id="KW-1133">Transmembrane helix</keyword>